<gene>
    <name evidence="4" type="ORF">E0F88_20250</name>
</gene>
<organism evidence="4 5">
    <name type="scientific">Dyadobacter psychrotolerans</name>
    <dbReference type="NCBI Taxonomy" id="2541721"/>
    <lineage>
        <taxon>Bacteria</taxon>
        <taxon>Pseudomonadati</taxon>
        <taxon>Bacteroidota</taxon>
        <taxon>Cytophagia</taxon>
        <taxon>Cytophagales</taxon>
        <taxon>Spirosomataceae</taxon>
        <taxon>Dyadobacter</taxon>
    </lineage>
</organism>
<evidence type="ECO:0000313" key="4">
    <source>
        <dbReference type="EMBL" id="TDE13370.1"/>
    </source>
</evidence>
<dbReference type="PROSITE" id="PS51257">
    <property type="entry name" value="PROKAR_LIPOPROTEIN"/>
    <property type="match status" value="1"/>
</dbReference>
<feature type="region of interest" description="Disordered" evidence="1">
    <location>
        <begin position="33"/>
        <end position="63"/>
    </location>
</feature>
<feature type="signal peptide" evidence="2">
    <location>
        <begin position="1"/>
        <end position="21"/>
    </location>
</feature>
<dbReference type="RefSeq" id="WP_131960091.1">
    <property type="nucleotide sequence ID" value="NZ_SMFL01000007.1"/>
</dbReference>
<feature type="chain" id="PRO_5021001870" evidence="2">
    <location>
        <begin position="22"/>
        <end position="166"/>
    </location>
</feature>
<evidence type="ECO:0000256" key="2">
    <source>
        <dbReference type="SAM" id="SignalP"/>
    </source>
</evidence>
<keyword evidence="2" id="KW-0732">Signal</keyword>
<keyword evidence="5" id="KW-1185">Reference proteome</keyword>
<sequence>MKRIATIFLSNAILAAGLMLTACNSSTDKDRKELANAEEEALEKAAEANEMVPQETDSSDMADVKKDLEKASQKLSEKQDKYLASLREKEGKLNDRLKTIGEKLSSADGNAKKRLTEKQDKLIKERDQLQANILEIQSPMTDQQLETVQKEINVLIAVIDKELSVD</sequence>
<name>A0A4R5DMU0_9BACT</name>
<dbReference type="AlphaFoldDB" id="A0A4R5DMU0"/>
<dbReference type="EMBL" id="SMFL01000007">
    <property type="protein sequence ID" value="TDE13370.1"/>
    <property type="molecule type" value="Genomic_DNA"/>
</dbReference>
<dbReference type="Proteomes" id="UP000294850">
    <property type="component" value="Unassembled WGS sequence"/>
</dbReference>
<accession>A0A4R5DMU0</accession>
<dbReference type="Pfam" id="PF06746">
    <property type="entry name" value="DUF1216"/>
    <property type="match status" value="1"/>
</dbReference>
<proteinExistence type="predicted"/>
<comment type="caution">
    <text evidence="4">The sequence shown here is derived from an EMBL/GenBank/DDBJ whole genome shotgun (WGS) entry which is preliminary data.</text>
</comment>
<reference evidence="4 5" key="1">
    <citation type="submission" date="2019-03" db="EMBL/GenBank/DDBJ databases">
        <title>Dyadobacter AR-3-6 sp. nov., isolated from arctic soil.</title>
        <authorList>
            <person name="Chaudhary D.K."/>
        </authorList>
    </citation>
    <scope>NUCLEOTIDE SEQUENCE [LARGE SCALE GENOMIC DNA]</scope>
    <source>
        <strain evidence="4 5">AR-3-6</strain>
    </source>
</reference>
<evidence type="ECO:0000256" key="1">
    <source>
        <dbReference type="SAM" id="MobiDB-lite"/>
    </source>
</evidence>
<feature type="domain" description="DUF1216" evidence="3">
    <location>
        <begin position="66"/>
        <end position="136"/>
    </location>
</feature>
<dbReference type="InterPro" id="IPR009605">
    <property type="entry name" value="DUF1216"/>
</dbReference>
<evidence type="ECO:0000313" key="5">
    <source>
        <dbReference type="Proteomes" id="UP000294850"/>
    </source>
</evidence>
<protein>
    <submittedName>
        <fullName evidence="4">DUF1216 domain-containing protein</fullName>
    </submittedName>
</protein>
<evidence type="ECO:0000259" key="3">
    <source>
        <dbReference type="Pfam" id="PF06746"/>
    </source>
</evidence>
<dbReference type="OrthoDB" id="954954at2"/>